<dbReference type="RefSeq" id="WP_161826912.1">
    <property type="nucleotide sequence ID" value="NZ_WVIC01000052.1"/>
</dbReference>
<accession>A0A8K2A9Q7</accession>
<dbReference type="AlphaFoldDB" id="A0A8K2A9Q7"/>
<name>A0A8K2A9Q7_9CYAN</name>
<proteinExistence type="predicted"/>
<feature type="signal peptide" evidence="1">
    <location>
        <begin position="1"/>
        <end position="26"/>
    </location>
</feature>
<organism evidence="2 3">
    <name type="scientific">Petrachloros mirabilis ULC683</name>
    <dbReference type="NCBI Taxonomy" id="2781853"/>
    <lineage>
        <taxon>Bacteria</taxon>
        <taxon>Bacillati</taxon>
        <taxon>Cyanobacteriota</taxon>
        <taxon>Cyanophyceae</taxon>
        <taxon>Synechococcales</taxon>
        <taxon>Petrachlorosaceae</taxon>
        <taxon>Petrachloros</taxon>
        <taxon>Petrachloros mirabilis</taxon>
    </lineage>
</organism>
<gene>
    <name evidence="2" type="ORF">GS597_18390</name>
</gene>
<protein>
    <submittedName>
        <fullName evidence="2">Uncharacterized protein</fullName>
    </submittedName>
</protein>
<keyword evidence="3" id="KW-1185">Reference proteome</keyword>
<sequence length="148" mass="14445">MNKLLIASAFVASFSTILVVSSPVRAQNVAATVSATGANVDIGNALVGFDSITVGAAINVDGLGSAFSTSTIASTDSAQNLDIGALGVVSSSTHSSDTISSTAAANADPLSSLIVTVGSSSGLAIVDLATPEIGVGVAEETIDVEALY</sequence>
<keyword evidence="1" id="KW-0732">Signal</keyword>
<feature type="chain" id="PRO_5035439432" evidence="1">
    <location>
        <begin position="27"/>
        <end position="148"/>
    </location>
</feature>
<evidence type="ECO:0000313" key="2">
    <source>
        <dbReference type="EMBL" id="NCJ08440.1"/>
    </source>
</evidence>
<evidence type="ECO:0000256" key="1">
    <source>
        <dbReference type="SAM" id="SignalP"/>
    </source>
</evidence>
<evidence type="ECO:0000313" key="3">
    <source>
        <dbReference type="Proteomes" id="UP000607397"/>
    </source>
</evidence>
<dbReference type="Proteomes" id="UP000607397">
    <property type="component" value="Unassembled WGS sequence"/>
</dbReference>
<dbReference type="EMBL" id="WVIC01000052">
    <property type="protein sequence ID" value="NCJ08440.1"/>
    <property type="molecule type" value="Genomic_DNA"/>
</dbReference>
<comment type="caution">
    <text evidence="2">The sequence shown here is derived from an EMBL/GenBank/DDBJ whole genome shotgun (WGS) entry which is preliminary data.</text>
</comment>
<reference evidence="2" key="1">
    <citation type="submission" date="2019-12" db="EMBL/GenBank/DDBJ databases">
        <title>High-Quality draft genome sequences of three cyanobacteria isolated from the limestone walls of the Old Cathedral of Coimbra.</title>
        <authorList>
            <person name="Tiago I."/>
            <person name="Soares F."/>
            <person name="Portugal A."/>
        </authorList>
    </citation>
    <scope>NUCLEOTIDE SEQUENCE [LARGE SCALE GENOMIC DNA]</scope>
    <source>
        <strain evidence="2">C</strain>
    </source>
</reference>